<sequence length="137" mass="15817">MDVTHTGSIGDPLTRLRVVIEAGHRRRTQPAPPHVVFDDLIDPTRDRVRPWLHLLGDEQVPTVLEARKPRLVVWSSLWPRRPEALIRFQLTSDGGFGTLLAWTLLVDEPMPDDSVRGHFRKRLNELINRDYRAAMDQ</sequence>
<protein>
    <recommendedName>
        <fullName evidence="3">SRPBCC family protein</fullName>
    </recommendedName>
</protein>
<evidence type="ECO:0000313" key="1">
    <source>
        <dbReference type="EMBL" id="GIE04345.1"/>
    </source>
</evidence>
<dbReference type="Proteomes" id="UP000637628">
    <property type="component" value="Unassembled WGS sequence"/>
</dbReference>
<name>A0ABQ3Z3G2_9ACTN</name>
<evidence type="ECO:0008006" key="3">
    <source>
        <dbReference type="Google" id="ProtNLM"/>
    </source>
</evidence>
<reference evidence="1 2" key="1">
    <citation type="submission" date="2021-01" db="EMBL/GenBank/DDBJ databases">
        <title>Whole genome shotgun sequence of Actinoplanes durhamensis NBRC 14914.</title>
        <authorList>
            <person name="Komaki H."/>
            <person name="Tamura T."/>
        </authorList>
    </citation>
    <scope>NUCLEOTIDE SEQUENCE [LARGE SCALE GENOMIC DNA]</scope>
    <source>
        <strain evidence="1 2">NBRC 14914</strain>
    </source>
</reference>
<evidence type="ECO:0000313" key="2">
    <source>
        <dbReference type="Proteomes" id="UP000637628"/>
    </source>
</evidence>
<accession>A0ABQ3Z3G2</accession>
<comment type="caution">
    <text evidence="1">The sequence shown here is derived from an EMBL/GenBank/DDBJ whole genome shotgun (WGS) entry which is preliminary data.</text>
</comment>
<gene>
    <name evidence="1" type="ORF">Adu01nite_56950</name>
</gene>
<keyword evidence="2" id="KW-1185">Reference proteome</keyword>
<dbReference type="EMBL" id="BOML01000043">
    <property type="protein sequence ID" value="GIE04345.1"/>
    <property type="molecule type" value="Genomic_DNA"/>
</dbReference>
<proteinExistence type="predicted"/>
<organism evidence="1 2">
    <name type="scientific">Paractinoplanes durhamensis</name>
    <dbReference type="NCBI Taxonomy" id="113563"/>
    <lineage>
        <taxon>Bacteria</taxon>
        <taxon>Bacillati</taxon>
        <taxon>Actinomycetota</taxon>
        <taxon>Actinomycetes</taxon>
        <taxon>Micromonosporales</taxon>
        <taxon>Micromonosporaceae</taxon>
        <taxon>Paractinoplanes</taxon>
    </lineage>
</organism>
<dbReference type="SUPFAM" id="SSF55961">
    <property type="entry name" value="Bet v1-like"/>
    <property type="match status" value="1"/>
</dbReference>